<dbReference type="InterPro" id="IPR011051">
    <property type="entry name" value="RmlC_Cupin_sf"/>
</dbReference>
<proteinExistence type="inferred from homology"/>
<accession>A0ABW8MSM8</accession>
<comment type="caution">
    <text evidence="4">The sequence shown here is derived from an EMBL/GenBank/DDBJ whole genome shotgun (WGS) entry which is preliminary data.</text>
</comment>
<organism evidence="4 5">
    <name type="scientific">Caballeronia udeis</name>
    <dbReference type="NCBI Taxonomy" id="1232866"/>
    <lineage>
        <taxon>Bacteria</taxon>
        <taxon>Pseudomonadati</taxon>
        <taxon>Pseudomonadota</taxon>
        <taxon>Betaproteobacteria</taxon>
        <taxon>Burkholderiales</taxon>
        <taxon>Burkholderiaceae</taxon>
        <taxon>Caballeronia</taxon>
    </lineage>
</organism>
<comment type="similarity">
    <text evidence="1 2">Belongs to the pirin family.</text>
</comment>
<sequence>MTNPIIKVEPLGSRLQTIDPFLLCAHHVDHYPAGNSDLGPVVAASTSAQGWRMYFGKTVPGFPAHPHRGFETITIMRQGVVDHSDSLGASARFGAGDVQWLTAGRGIVHAEMFPLLNPDGPNTAEVIQIWLNLPAKKKMADPKFTMFWEP</sequence>
<evidence type="ECO:0000256" key="1">
    <source>
        <dbReference type="ARBA" id="ARBA00008416"/>
    </source>
</evidence>
<evidence type="ECO:0000259" key="3">
    <source>
        <dbReference type="Pfam" id="PF02678"/>
    </source>
</evidence>
<evidence type="ECO:0000313" key="5">
    <source>
        <dbReference type="Proteomes" id="UP001620514"/>
    </source>
</evidence>
<dbReference type="PANTHER" id="PTHR13903">
    <property type="entry name" value="PIRIN-RELATED"/>
    <property type="match status" value="1"/>
</dbReference>
<dbReference type="EMBL" id="JBIYDN010000025">
    <property type="protein sequence ID" value="MFK4446369.1"/>
    <property type="molecule type" value="Genomic_DNA"/>
</dbReference>
<name>A0ABW8MSM8_9BURK</name>
<dbReference type="CDD" id="cd02909">
    <property type="entry name" value="cupin_pirin_N"/>
    <property type="match status" value="1"/>
</dbReference>
<protein>
    <submittedName>
        <fullName evidence="4">Redox-sensitive bicupin YhaK (Pirin superfamily)</fullName>
    </submittedName>
</protein>
<dbReference type="Gene3D" id="2.60.120.10">
    <property type="entry name" value="Jelly Rolls"/>
    <property type="match status" value="1"/>
</dbReference>
<feature type="domain" description="Pirin N-terminal" evidence="3">
    <location>
        <begin position="57"/>
        <end position="131"/>
    </location>
</feature>
<reference evidence="4 5" key="1">
    <citation type="submission" date="2024-11" db="EMBL/GenBank/DDBJ databases">
        <title>Using genomics to understand microbial adaptation to soil warming.</title>
        <authorList>
            <person name="Deangelis K.M. PhD."/>
        </authorList>
    </citation>
    <scope>NUCLEOTIDE SEQUENCE [LARGE SCALE GENOMIC DNA]</scope>
    <source>
        <strain evidence="4 5">GAS97</strain>
    </source>
</reference>
<gene>
    <name evidence="4" type="ORF">ABH943_006401</name>
</gene>
<dbReference type="Pfam" id="PF02678">
    <property type="entry name" value="Pirin"/>
    <property type="match status" value="1"/>
</dbReference>
<dbReference type="InterPro" id="IPR014710">
    <property type="entry name" value="RmlC-like_jellyroll"/>
</dbReference>
<dbReference type="InterPro" id="IPR003829">
    <property type="entry name" value="Pirin_N_dom"/>
</dbReference>
<keyword evidence="5" id="KW-1185">Reference proteome</keyword>
<dbReference type="InterPro" id="IPR012093">
    <property type="entry name" value="Pirin"/>
</dbReference>
<dbReference type="RefSeq" id="WP_404611281.1">
    <property type="nucleotide sequence ID" value="NZ_JBIYDN010000025.1"/>
</dbReference>
<dbReference type="Proteomes" id="UP001620514">
    <property type="component" value="Unassembled WGS sequence"/>
</dbReference>
<dbReference type="SUPFAM" id="SSF51182">
    <property type="entry name" value="RmlC-like cupins"/>
    <property type="match status" value="1"/>
</dbReference>
<dbReference type="PANTHER" id="PTHR13903:SF8">
    <property type="entry name" value="PIRIN"/>
    <property type="match status" value="1"/>
</dbReference>
<evidence type="ECO:0000313" key="4">
    <source>
        <dbReference type="EMBL" id="MFK4446369.1"/>
    </source>
</evidence>
<evidence type="ECO:0000256" key="2">
    <source>
        <dbReference type="RuleBase" id="RU003457"/>
    </source>
</evidence>